<sequence>MAGSDDERERLTCLLSEASGLGSSQMKNQYSVTNINRRKDRMNEALRESTEIREGVEMLANLQVNVLKGFGIKSFEVEDSTDEDSTDDDADFEDIIGDDFGHLSDTRCDEFSDDVNDVRCDDVRCDDVSDVRVDDVSDVRCDVNDVRNNGQQYDLYKEVNVNVPYMNPHQLMDLLRELQYNWFAFARVLESNLTLNDEQLNQLLLDFAGLIPMLNLADNEEKLIEQSRQAFLLRNRLVETIHHDNEEIGDTDSDTEITTDELANIHNLLDENGKMVIAKKTLSIRRKARANANKIIAERRFLKRKVGKKTSGILKKFPDIGKTMETYVKESSVGADAWRRTGVLTFDGNVKNNIKPKVTYKRIQSHLQKTYNRKFSYGTVVQLCVARNKRRISSKRYRGVAAITTRRARKGFEVKYNPDHHWSCSFYQGLDILQYTDGRGSAPLTTKTDYTNKYPSNLQTTSYNFTGSETTNEDPGTALPELNQNSGRLRIKNVIDCDSCNCTDVHLKKSSTTDMNMECFIEDLIGKDNFLEDVVQVTMEINVVTRRVERLERSIDKISSDVDCSLVKPQNKEFDADTGPLVSKLTRDAVKDERKTSEKEEKTCGAIKRKDTRSSRLINDVHGQNAEQDQCIVHINETATQHTKAKGNNHPLSKAGRAKDTLMKLLPLSVMEKTRRNANISSSYEQQQLLREIMDFPEKSIHFTYIIVCPLYNTGFFSRAQLQQQAQEQQQEQQAEEQPGTAGGCRTPPRHQQQEAQQQAEEQPRYPIQCTEGSEIQDRESRNYDVVTSTRPVFSDRDFAIATNTPLTVTPTLNLPYAQERDLLDRVQGQSQYGTAGGGRTTPRHPQCQDQMPRQRSFTHWPATAHQAPARMVVYGLFYTGQQDLVRCYHCGIGLMDWSDGDEPLFEHIRHSPNCLFLRQKILQRLRGTMKQADHKTTSCRALCLRPSINDMVQVAARQAQLEEEESIRGLPDPDFQNTDVNELCICYACGGEFQHWNRGDNPWLVHTRRFPNCSIVREMLQAAAQQEQLEEEESVVVPGQANLDMQNTDPIERDAAKAVLEMGYSRAAVRLAIHEFNGRSTDNPSQRTLRFTADELVKILAGRQERGEPIPDDDTDPEEQDPIEENKRLKGILNCFQCKENNCNILLLPCTHHCLCEPCAENITNCPVCGRKVEERESFGNSDDSDHDLDSTAGYGNPVAPKRPRKDDGRSMRAQLQAKDDAIQLLEIKYDATIRELENF</sequence>
<protein>
    <submittedName>
        <fullName evidence="7">BIR7A-like protein</fullName>
    </submittedName>
</protein>
<proteinExistence type="inferred from homology"/>
<dbReference type="PROSITE" id="PS50089">
    <property type="entry name" value="ZF_RING_2"/>
    <property type="match status" value="1"/>
</dbReference>
<organism evidence="7 8">
    <name type="scientific">Mya arenaria</name>
    <name type="common">Soft-shell clam</name>
    <dbReference type="NCBI Taxonomy" id="6604"/>
    <lineage>
        <taxon>Eukaryota</taxon>
        <taxon>Metazoa</taxon>
        <taxon>Spiralia</taxon>
        <taxon>Lophotrochozoa</taxon>
        <taxon>Mollusca</taxon>
        <taxon>Bivalvia</taxon>
        <taxon>Autobranchia</taxon>
        <taxon>Heteroconchia</taxon>
        <taxon>Euheterodonta</taxon>
        <taxon>Imparidentia</taxon>
        <taxon>Neoheterodontei</taxon>
        <taxon>Myida</taxon>
        <taxon>Myoidea</taxon>
        <taxon>Myidae</taxon>
        <taxon>Mya</taxon>
    </lineage>
</organism>
<evidence type="ECO:0000313" key="7">
    <source>
        <dbReference type="EMBL" id="WAR08101.1"/>
    </source>
</evidence>
<keyword evidence="8" id="KW-1185">Reference proteome</keyword>
<dbReference type="InterPro" id="IPR013083">
    <property type="entry name" value="Znf_RING/FYVE/PHD"/>
</dbReference>
<dbReference type="PANTHER" id="PTHR10044:SF139">
    <property type="entry name" value="DEATH-ASSOCIATED INHIBITOR OF APOPTOSIS 2"/>
    <property type="match status" value="1"/>
</dbReference>
<dbReference type="PANTHER" id="PTHR10044">
    <property type="entry name" value="INHIBITOR OF APOPTOSIS"/>
    <property type="match status" value="1"/>
</dbReference>
<evidence type="ECO:0000256" key="2">
    <source>
        <dbReference type="ARBA" id="ARBA00022771"/>
    </source>
</evidence>
<feature type="compositionally biased region" description="Acidic residues" evidence="5">
    <location>
        <begin position="1111"/>
        <end position="1122"/>
    </location>
</feature>
<evidence type="ECO:0000256" key="5">
    <source>
        <dbReference type="SAM" id="MobiDB-lite"/>
    </source>
</evidence>
<evidence type="ECO:0000256" key="4">
    <source>
        <dbReference type="PROSITE-ProRule" id="PRU00175"/>
    </source>
</evidence>
<accession>A0ABY7EH20</accession>
<evidence type="ECO:0000256" key="3">
    <source>
        <dbReference type="ARBA" id="ARBA00022833"/>
    </source>
</evidence>
<dbReference type="Gene3D" id="1.10.1170.10">
    <property type="entry name" value="Inhibitor Of Apoptosis Protein (2mihbC-IAP-1), Chain A"/>
    <property type="match status" value="2"/>
</dbReference>
<feature type="domain" description="RING-type" evidence="6">
    <location>
        <begin position="1136"/>
        <end position="1170"/>
    </location>
</feature>
<feature type="region of interest" description="Disordered" evidence="5">
    <location>
        <begin position="1179"/>
        <end position="1217"/>
    </location>
</feature>
<dbReference type="Proteomes" id="UP001164746">
    <property type="component" value="Chromosome 6"/>
</dbReference>
<gene>
    <name evidence="7" type="ORF">MAR_018059</name>
</gene>
<dbReference type="Gene3D" id="3.30.40.10">
    <property type="entry name" value="Zinc/RING finger domain, C3HC4 (zinc finger)"/>
    <property type="match status" value="1"/>
</dbReference>
<dbReference type="InterPro" id="IPR050784">
    <property type="entry name" value="IAP"/>
</dbReference>
<reference evidence="7" key="1">
    <citation type="submission" date="2022-11" db="EMBL/GenBank/DDBJ databases">
        <title>Centuries of genome instability and evolution in soft-shell clam transmissible cancer (bioRxiv).</title>
        <authorList>
            <person name="Hart S.F.M."/>
            <person name="Yonemitsu M.A."/>
            <person name="Giersch R.M."/>
            <person name="Beal B.F."/>
            <person name="Arriagada G."/>
            <person name="Davis B.W."/>
            <person name="Ostrander E.A."/>
            <person name="Goff S.P."/>
            <person name="Metzger M.J."/>
        </authorList>
    </citation>
    <scope>NUCLEOTIDE SEQUENCE</scope>
    <source>
        <strain evidence="7">MELC-2E11</strain>
        <tissue evidence="7">Siphon/mantle</tissue>
    </source>
</reference>
<evidence type="ECO:0000256" key="1">
    <source>
        <dbReference type="ARBA" id="ARBA00006672"/>
    </source>
</evidence>
<dbReference type="SUPFAM" id="SSF57924">
    <property type="entry name" value="Inhibitor of apoptosis (IAP) repeat"/>
    <property type="match status" value="2"/>
</dbReference>
<keyword evidence="2 4" id="KW-0863">Zinc-finger</keyword>
<feature type="region of interest" description="Disordered" evidence="5">
    <location>
        <begin position="831"/>
        <end position="850"/>
    </location>
</feature>
<dbReference type="SMART" id="SM00238">
    <property type="entry name" value="BIR"/>
    <property type="match status" value="2"/>
</dbReference>
<dbReference type="Pfam" id="PF13920">
    <property type="entry name" value="zf-C3HC4_3"/>
    <property type="match status" value="1"/>
</dbReference>
<keyword evidence="3" id="KW-0862">Zinc</keyword>
<keyword evidence="2 4" id="KW-0479">Metal-binding</keyword>
<dbReference type="CDD" id="cd00022">
    <property type="entry name" value="BIR"/>
    <property type="match status" value="1"/>
</dbReference>
<name>A0ABY7EH20_MYAAR</name>
<feature type="region of interest" description="Disordered" evidence="5">
    <location>
        <begin position="1102"/>
        <end position="1122"/>
    </location>
</feature>
<dbReference type="InterPro" id="IPR001370">
    <property type="entry name" value="BIR_rpt"/>
</dbReference>
<feature type="region of interest" description="Disordered" evidence="5">
    <location>
        <begin position="727"/>
        <end position="767"/>
    </location>
</feature>
<dbReference type="InterPro" id="IPR001841">
    <property type="entry name" value="Znf_RING"/>
</dbReference>
<dbReference type="EMBL" id="CP111017">
    <property type="protein sequence ID" value="WAR08101.1"/>
    <property type="molecule type" value="Genomic_DNA"/>
</dbReference>
<dbReference type="Pfam" id="PF00653">
    <property type="entry name" value="BIR"/>
    <property type="match status" value="2"/>
</dbReference>
<dbReference type="PROSITE" id="PS50143">
    <property type="entry name" value="BIR_REPEAT_2"/>
    <property type="match status" value="2"/>
</dbReference>
<evidence type="ECO:0000259" key="6">
    <source>
        <dbReference type="PROSITE" id="PS50089"/>
    </source>
</evidence>
<feature type="compositionally biased region" description="Low complexity" evidence="5">
    <location>
        <begin position="727"/>
        <end position="738"/>
    </location>
</feature>
<comment type="similarity">
    <text evidence="1">Belongs to the IAP family.</text>
</comment>
<evidence type="ECO:0000313" key="8">
    <source>
        <dbReference type="Proteomes" id="UP001164746"/>
    </source>
</evidence>